<reference evidence="6" key="1">
    <citation type="submission" date="2018-02" db="EMBL/GenBank/DDBJ databases">
        <authorList>
            <person name="Silar P."/>
        </authorList>
    </citation>
    <scope>NUCLEOTIDE SEQUENCE [LARGE SCALE GENOMIC DNA]</scope>
    <source>
        <strain evidence="6">T</strain>
    </source>
</reference>
<evidence type="ECO:0000256" key="2">
    <source>
        <dbReference type="ARBA" id="ARBA00023043"/>
    </source>
</evidence>
<dbReference type="SMART" id="SM00248">
    <property type="entry name" value="ANK"/>
    <property type="match status" value="17"/>
</dbReference>
<dbReference type="SUPFAM" id="SSF48403">
    <property type="entry name" value="Ankyrin repeat"/>
    <property type="match status" value="4"/>
</dbReference>
<name>A0ABY6SM80_PODCO</name>
<dbReference type="PANTHER" id="PTHR24123">
    <property type="entry name" value="ANKYRIN REPEAT-CONTAINING"/>
    <property type="match status" value="1"/>
</dbReference>
<feature type="repeat" description="ANK" evidence="3">
    <location>
        <begin position="1099"/>
        <end position="1132"/>
    </location>
</feature>
<dbReference type="SUPFAM" id="SSF52540">
    <property type="entry name" value="P-loop containing nucleoside triphosphate hydrolases"/>
    <property type="match status" value="1"/>
</dbReference>
<dbReference type="InterPro" id="IPR036770">
    <property type="entry name" value="Ankyrin_rpt-contain_sf"/>
</dbReference>
<dbReference type="InterPro" id="IPR056884">
    <property type="entry name" value="NPHP3-like_N"/>
</dbReference>
<dbReference type="Pfam" id="PF00023">
    <property type="entry name" value="Ank"/>
    <property type="match status" value="2"/>
</dbReference>
<evidence type="ECO:0000256" key="1">
    <source>
        <dbReference type="ARBA" id="ARBA00022737"/>
    </source>
</evidence>
<dbReference type="InterPro" id="IPR002110">
    <property type="entry name" value="Ankyrin_rpt"/>
</dbReference>
<dbReference type="PROSITE" id="PS50088">
    <property type="entry name" value="ANK_REPEAT"/>
    <property type="match status" value="2"/>
</dbReference>
<protein>
    <recommendedName>
        <fullName evidence="8">Heterokaryon incompatibility domain-containing protein</fullName>
    </recommendedName>
</protein>
<sequence length="1992" mass="222100">MGEAINYDDYTVAWVCFDELVETALLLMLDEEHGTIRSSSSKLTDVIQQFIFGRASELGVVVYFWHPSLSNGQFSTLVLKSQFPKLELVVIITIEDDLPDRVNEAVIRKGDVVVSNLSDDGSLEYLRGGPLDESLRRIDTQTEPFGIYQNSCCEPGNPGPQVIITPNTKGFETSPFGDGALQGMVWGTRHLPSLLIQGVTDNCKADDSLGYPAATVAACARQITTELFASKQLLPTFPSRCCNRRIEDTLYFGASGWLTPSDFTTRHPAYIKQRFPGTWLSVLSSEEYRSWLLGPNRNILVCTGKEGIGKTIMASTIIQTLQDRFREDTTTGVAYVYLGDLPTEQGLPPIILCLFQQLAQSLSNVHTTLIATHAHLPAADDLAAILQGLDWVVARFSRLWIILDGINHCPPDIQSELFKEMLKLQENHGLKLLLTTSEPIPEAFKRRKGVLHLKIRPRHKDLARYVTANLFRLSFTRQRDRKLTNRVINELLLWSDQSFQLVKTHLDVLTGTVPPSTFLCQPAASLSTLETRGLVVAASTNNQTNVTAFLNHGVDVNTTDSLGNTPLAWAAEAGYEALVDMLLSNNQIAVNRRNHAGHTALSLAASRGHVTTVEKLQLHGANRNLNGALRHAAEGGHTAVVKLLLTSKLHGLNLRVGRSGSLWHENLSTYDPYANLLSVAVEGGHVQLVSFLLAQDGIDKAVKFPQYDQDMDMLTYAIQRRHDEVAELLFRQAEMGLLDPIASQNAVRDLLLRAAKAGCARVLRLLLSKYRADPNHEPISFSELLASGDESATCLLMEIEGVDPSYTDEEGRTALIVAAMVENEKAVDILLEDPTLDPNHRDQTGRTALAWAALRSHRSILARLLAMESIDANIMDVNGKTPLLELCTDLDHRNSGAEREAVIYQLLASGRVNINARDSEGRTAVMMVAKTATETLFRLFLSQPGIELEAEDENRANVLLHAGIGENWRVVEILLELGRLDLNCKISDEAPYELRLHGQTIFSMALAHGPERVRERLFMENDIDVNTQDKCGDTLLKLATEYGHASIVDRILGIEGVNPNITAHAGETALMAAINGLSEEMADNLLKHKSIDPEKRNPDGRTPLSLAAERGLLQTVRRLLSFDQVDPDSRDNDGRSPLSWTISPSWNLRRQDTRASRKKVAQELLETGRVDLNAEDTEGYTLVERAIGDSRADDILELLLAREDVNLNRVDKQGRDFLKMVLDRREPFLSREICGILGVCYEDLEILDNPPVTHASEDTSSDTSSEGQDRVVMAMKWGRGLTGCRLELGVQREADYDGDRVEEWSLCKRCDTINLDEAFSRRSSSYWGNLIAKFDEPPSEKSQQSCGLCRLIASVHPAPSADSNTAEVQDQFELRAFSGLLIWLCEGSEDFYSNLPEDLVDTLFLAVVTSSGMNSDMQKMININGSETIESVIRSGFIARVGSNCYYRGRALSVKHVPFNEVDFGQIKSWIADCTGNHSDAVCNPTQVHEIPHFRLIHCATRDVVHIDTAPPPHTALSYVWGAVQDGPQNQHSLAGLKLETVVEDAIKVTLALGYEYLWVDRYCVDQTPGSVKDEQLRHMNFVYHGAEVTIIDAAGEDSSFGLPGMGQRFRKRPPAIKVQGHILTTIPPEPSREIKSSKWATRGWTYQEGLLSRRRLFFTQHEVSFECGSTLAREAITVPPILSKFSTRLRNTRYNRDRLQPSSWLFPLGGVINMEEDDLGVHQRLSEYAPRQLTYELDALNAMLGVLQLYLSLPQPAYHLCGILIVPQTYRHDRSLGGPSVYVDVDPNTVAANLAGFVYGLLWTCRQPGTRRGGFPSWSWTGWTGTAKFEEPRRQWDILVDVSIVEEGKKGLLSWGGYFGLGDWEKRYRFGHHHVLEVEGYVGYVTLREDTWYKRLYGFIATMEVGDEWADGDLVLTKRCDDEGGEGEFRKRLLRETWMAVVMTSNHVLVVEQQASGLWERMGVAEMWAGRWIGPQSDGGEGLERRRLLLG</sequence>
<dbReference type="Pfam" id="PF12796">
    <property type="entry name" value="Ank_2"/>
    <property type="match status" value="3"/>
</dbReference>
<dbReference type="Pfam" id="PF24883">
    <property type="entry name" value="NPHP3_N"/>
    <property type="match status" value="1"/>
</dbReference>
<evidence type="ECO:0008006" key="8">
    <source>
        <dbReference type="Google" id="ProtNLM"/>
    </source>
</evidence>
<organism evidence="6 7">
    <name type="scientific">Podospora comata</name>
    <dbReference type="NCBI Taxonomy" id="48703"/>
    <lineage>
        <taxon>Eukaryota</taxon>
        <taxon>Fungi</taxon>
        <taxon>Dikarya</taxon>
        <taxon>Ascomycota</taxon>
        <taxon>Pezizomycotina</taxon>
        <taxon>Sordariomycetes</taxon>
        <taxon>Sordariomycetidae</taxon>
        <taxon>Sordariales</taxon>
        <taxon>Podosporaceae</taxon>
        <taxon>Podospora</taxon>
    </lineage>
</organism>
<accession>A0ABY6SM80</accession>
<dbReference type="Proteomes" id="UP000280685">
    <property type="component" value="Chromosome 7"/>
</dbReference>
<dbReference type="PROSITE" id="PS50297">
    <property type="entry name" value="ANK_REP_REGION"/>
    <property type="match status" value="2"/>
</dbReference>
<proteinExistence type="predicted"/>
<evidence type="ECO:0000313" key="6">
    <source>
        <dbReference type="EMBL" id="VBB86876.1"/>
    </source>
</evidence>
<dbReference type="Gene3D" id="1.25.40.20">
    <property type="entry name" value="Ankyrin repeat-containing domain"/>
    <property type="match status" value="4"/>
</dbReference>
<dbReference type="InterPro" id="IPR027417">
    <property type="entry name" value="P-loop_NTPase"/>
</dbReference>
<evidence type="ECO:0000256" key="3">
    <source>
        <dbReference type="PROSITE-ProRule" id="PRU00023"/>
    </source>
</evidence>
<evidence type="ECO:0000313" key="7">
    <source>
        <dbReference type="Proteomes" id="UP000280685"/>
    </source>
</evidence>
<dbReference type="PANTHER" id="PTHR24123:SF33">
    <property type="entry name" value="PROTEIN HOS4"/>
    <property type="match status" value="1"/>
</dbReference>
<dbReference type="Gene3D" id="3.40.50.300">
    <property type="entry name" value="P-loop containing nucleotide triphosphate hydrolases"/>
    <property type="match status" value="1"/>
</dbReference>
<evidence type="ECO:0000259" key="4">
    <source>
        <dbReference type="Pfam" id="PF06985"/>
    </source>
</evidence>
<dbReference type="EMBL" id="LR026970">
    <property type="protein sequence ID" value="VBB86876.1"/>
    <property type="molecule type" value="Genomic_DNA"/>
</dbReference>
<feature type="repeat" description="ANK" evidence="3">
    <location>
        <begin position="596"/>
        <end position="628"/>
    </location>
</feature>
<feature type="domain" description="Nephrocystin 3-like N-terminal" evidence="5">
    <location>
        <begin position="278"/>
        <end position="435"/>
    </location>
</feature>
<dbReference type="InterPro" id="IPR010730">
    <property type="entry name" value="HET"/>
</dbReference>
<evidence type="ECO:0000259" key="5">
    <source>
        <dbReference type="Pfam" id="PF24883"/>
    </source>
</evidence>
<gene>
    <name evidence="6" type="ORF">PODCO_708920</name>
</gene>
<keyword evidence="7" id="KW-1185">Reference proteome</keyword>
<dbReference type="InterPro" id="IPR051165">
    <property type="entry name" value="Multifunctional_ANK_Repeat"/>
</dbReference>
<dbReference type="Pfam" id="PF06985">
    <property type="entry name" value="HET"/>
    <property type="match status" value="1"/>
</dbReference>
<keyword evidence="1" id="KW-0677">Repeat</keyword>
<feature type="domain" description="Heterokaryon incompatibility" evidence="4">
    <location>
        <begin position="1515"/>
        <end position="1649"/>
    </location>
</feature>
<keyword evidence="2 3" id="KW-0040">ANK repeat</keyword>